<dbReference type="PANTHER" id="PTHR35936">
    <property type="entry name" value="MEMBRANE-BOUND LYTIC MUREIN TRANSGLYCOSYLASE F"/>
    <property type="match status" value="1"/>
</dbReference>
<dbReference type="Proteomes" id="UP001143304">
    <property type="component" value="Unassembled WGS sequence"/>
</dbReference>
<dbReference type="InterPro" id="IPR001638">
    <property type="entry name" value="Solute-binding_3/MltF_N"/>
</dbReference>
<proteinExistence type="inferred from homology"/>
<protein>
    <submittedName>
        <fullName evidence="7">Transporter substrate-binding domain-containing protein</fullName>
    </submittedName>
</protein>
<sequence>MKPQMITGLLMHNFFKHRGVLIGLLLSLVAVIFPGASVAETPVLTGVIERDALRVGMSADQPPFTFRSRMGSVVGFDVELAQAMAIAMNLELKIVEIPFGELLVALDQGRIDMVMSGVAITPQRASKVTFIGPYTLSAKSLLTTARVKQADISTAEFNHSEVRVVALENSTSALFVEQNLPEASLYAIKYYSEGIEELLSGKIDAMVADIPILKLAMLRNPEAGLGIIEPPIAVEPIGIAIPGNDAQFANLVRNFLTAFEKTGLTSALRKRWLENDDWIAAAAVPTDK</sequence>
<comment type="similarity">
    <text evidence="2 4">Belongs to the bacterial solute-binding protein 3 family.</text>
</comment>
<evidence type="ECO:0000256" key="1">
    <source>
        <dbReference type="ARBA" id="ARBA00004196"/>
    </source>
</evidence>
<dbReference type="RefSeq" id="WP_279248697.1">
    <property type="nucleotide sequence ID" value="NZ_SHNO01000001.1"/>
</dbReference>
<keyword evidence="8" id="KW-1185">Reference proteome</keyword>
<comment type="subcellular location">
    <subcellularLocation>
        <location evidence="1">Cell envelope</location>
    </subcellularLocation>
</comment>
<reference evidence="7" key="1">
    <citation type="submission" date="2019-02" db="EMBL/GenBank/DDBJ databases">
        <authorList>
            <person name="Li S.-H."/>
        </authorList>
    </citation>
    <scope>NUCLEOTIDE SEQUENCE</scope>
    <source>
        <strain evidence="7">IMCC11814</strain>
    </source>
</reference>
<comment type="caution">
    <text evidence="7">The sequence shown here is derived from an EMBL/GenBank/DDBJ whole genome shotgun (WGS) entry which is preliminary data.</text>
</comment>
<dbReference type="InterPro" id="IPR001320">
    <property type="entry name" value="Iontro_rcpt_C"/>
</dbReference>
<accession>A0ABT3T558</accession>
<evidence type="ECO:0000256" key="3">
    <source>
        <dbReference type="ARBA" id="ARBA00022729"/>
    </source>
</evidence>
<dbReference type="SMART" id="SM00062">
    <property type="entry name" value="PBPb"/>
    <property type="match status" value="1"/>
</dbReference>
<evidence type="ECO:0000259" key="5">
    <source>
        <dbReference type="SMART" id="SM00062"/>
    </source>
</evidence>
<dbReference type="PROSITE" id="PS01039">
    <property type="entry name" value="SBP_BACTERIAL_3"/>
    <property type="match status" value="1"/>
</dbReference>
<dbReference type="Pfam" id="PF00497">
    <property type="entry name" value="SBP_bac_3"/>
    <property type="match status" value="1"/>
</dbReference>
<evidence type="ECO:0000256" key="2">
    <source>
        <dbReference type="ARBA" id="ARBA00010333"/>
    </source>
</evidence>
<evidence type="ECO:0000313" key="8">
    <source>
        <dbReference type="Proteomes" id="UP001143304"/>
    </source>
</evidence>
<dbReference type="InterPro" id="IPR018313">
    <property type="entry name" value="SBP_3_CS"/>
</dbReference>
<dbReference type="EMBL" id="SHNO01000001">
    <property type="protein sequence ID" value="MCX2976955.1"/>
    <property type="molecule type" value="Genomic_DNA"/>
</dbReference>
<evidence type="ECO:0000313" key="7">
    <source>
        <dbReference type="EMBL" id="MCX2976955.1"/>
    </source>
</evidence>
<evidence type="ECO:0000259" key="6">
    <source>
        <dbReference type="SMART" id="SM00079"/>
    </source>
</evidence>
<dbReference type="Gene3D" id="3.40.190.10">
    <property type="entry name" value="Periplasmic binding protein-like II"/>
    <property type="match status" value="2"/>
</dbReference>
<feature type="domain" description="Solute-binding protein family 3/N-terminal" evidence="5">
    <location>
        <begin position="52"/>
        <end position="276"/>
    </location>
</feature>
<keyword evidence="3" id="KW-0732">Signal</keyword>
<organism evidence="7 8">
    <name type="scientific">Candidatus Marimicrobium litorale</name>
    <dbReference type="NCBI Taxonomy" id="2518991"/>
    <lineage>
        <taxon>Bacteria</taxon>
        <taxon>Pseudomonadati</taxon>
        <taxon>Pseudomonadota</taxon>
        <taxon>Gammaproteobacteria</taxon>
        <taxon>Cellvibrionales</taxon>
        <taxon>Halieaceae</taxon>
        <taxon>Marimicrobium</taxon>
    </lineage>
</organism>
<gene>
    <name evidence="7" type="ORF">EYC82_06270</name>
</gene>
<dbReference type="SMART" id="SM00079">
    <property type="entry name" value="PBPe"/>
    <property type="match status" value="1"/>
</dbReference>
<dbReference type="PANTHER" id="PTHR35936:SF17">
    <property type="entry name" value="ARGININE-BINDING EXTRACELLULAR PROTEIN ARTP"/>
    <property type="match status" value="1"/>
</dbReference>
<dbReference type="SUPFAM" id="SSF53850">
    <property type="entry name" value="Periplasmic binding protein-like II"/>
    <property type="match status" value="1"/>
</dbReference>
<evidence type="ECO:0000256" key="4">
    <source>
        <dbReference type="RuleBase" id="RU003744"/>
    </source>
</evidence>
<feature type="domain" description="Ionotropic glutamate receptor C-terminal" evidence="6">
    <location>
        <begin position="52"/>
        <end position="275"/>
    </location>
</feature>
<name>A0ABT3T558_9GAMM</name>